<organism evidence="1 2">
    <name type="scientific">Halteria grandinella</name>
    <dbReference type="NCBI Taxonomy" id="5974"/>
    <lineage>
        <taxon>Eukaryota</taxon>
        <taxon>Sar</taxon>
        <taxon>Alveolata</taxon>
        <taxon>Ciliophora</taxon>
        <taxon>Intramacronucleata</taxon>
        <taxon>Spirotrichea</taxon>
        <taxon>Stichotrichia</taxon>
        <taxon>Sporadotrichida</taxon>
        <taxon>Halteriidae</taxon>
        <taxon>Halteria</taxon>
    </lineage>
</organism>
<name>A0A8J8T5S2_HALGN</name>
<protein>
    <submittedName>
        <fullName evidence="1">Uncharacterized protein</fullName>
    </submittedName>
</protein>
<sequence>MKFNADNGVYDAVFTYDATITEPTILFKSTEYFYPNGQRVVMFNGEGMSLKANQYQIVQRANFVNDLEIHITDDALHGQDLEVLVLPQN</sequence>
<gene>
    <name evidence="1" type="ORF">FGO68_gene6357</name>
</gene>
<evidence type="ECO:0000313" key="1">
    <source>
        <dbReference type="EMBL" id="TNV83417.1"/>
    </source>
</evidence>
<dbReference type="AlphaFoldDB" id="A0A8J8T5S2"/>
<comment type="caution">
    <text evidence="1">The sequence shown here is derived from an EMBL/GenBank/DDBJ whole genome shotgun (WGS) entry which is preliminary data.</text>
</comment>
<accession>A0A8J8T5S2</accession>
<dbReference type="Proteomes" id="UP000785679">
    <property type="component" value="Unassembled WGS sequence"/>
</dbReference>
<proteinExistence type="predicted"/>
<evidence type="ECO:0000313" key="2">
    <source>
        <dbReference type="Proteomes" id="UP000785679"/>
    </source>
</evidence>
<keyword evidence="2" id="KW-1185">Reference proteome</keyword>
<dbReference type="EMBL" id="RRYP01003862">
    <property type="protein sequence ID" value="TNV83417.1"/>
    <property type="molecule type" value="Genomic_DNA"/>
</dbReference>
<reference evidence="1" key="1">
    <citation type="submission" date="2019-06" db="EMBL/GenBank/DDBJ databases">
        <authorList>
            <person name="Zheng W."/>
        </authorList>
    </citation>
    <scope>NUCLEOTIDE SEQUENCE</scope>
    <source>
        <strain evidence="1">QDHG01</strain>
    </source>
</reference>